<reference evidence="6 7" key="1">
    <citation type="journal article" date="2013" name="PLoS ONE">
        <title>Genomic analysis of Melioribacter roseus, facultatively anaerobic organotrophic bacterium representing a novel deep lineage within Bacteriodetes/Chlorobi group.</title>
        <authorList>
            <person name="Kadnikov V.V."/>
            <person name="Mardanov A.V."/>
            <person name="Podosokorskaya O.A."/>
            <person name="Gavrilov S.N."/>
            <person name="Kublanov I.V."/>
            <person name="Beletsky A.V."/>
            <person name="Bonch-Osmolovskaya E.A."/>
            <person name="Ravin N.V."/>
        </authorList>
    </citation>
    <scope>NUCLEOTIDE SEQUENCE [LARGE SCALE GENOMIC DNA]</scope>
    <source>
        <strain evidence="7">JCM 17771 / P3M-2</strain>
    </source>
</reference>
<dbReference type="Pfam" id="PF01168">
    <property type="entry name" value="Ala_racemase_N"/>
    <property type="match status" value="1"/>
</dbReference>
<evidence type="ECO:0000256" key="3">
    <source>
        <dbReference type="PIRSR" id="PIRSR004848-1"/>
    </source>
</evidence>
<dbReference type="eggNOG" id="COG0325">
    <property type="taxonomic scope" value="Bacteria"/>
</dbReference>
<comment type="similarity">
    <text evidence="2 4">Belongs to the pyridoxal phosphate-binding protein YggS/PROSC family.</text>
</comment>
<sequence>MVADNIKNIFDKIDKACSRCGRSSNEIKLIGVSKTVSTERIIEAYRAGLKVFGENKAQELKEKAEILSDYDDIEWHFIGHLQTNKVKYVIDKAEYIHSVDSLKLAEEIEKRAKKISKVQNVLLEIKTSDEVSKFGLTDIDEIYRVAEFCKNSANLKLIGLMTIAPFVDDENVVRNAFINLRNLKEKLISEGFEMTELSMGMTGDFEIAIEEGATMIRIGTAIFGARSN</sequence>
<evidence type="ECO:0000256" key="1">
    <source>
        <dbReference type="ARBA" id="ARBA00022898"/>
    </source>
</evidence>
<feature type="modified residue" description="N6-(pyridoxal phosphate)lysine" evidence="2 3">
    <location>
        <position position="34"/>
    </location>
</feature>
<name>I7A294_MELRP</name>
<dbReference type="HOGENOM" id="CLU_059988_1_0_10"/>
<dbReference type="STRING" id="1191523.MROS_2108"/>
<dbReference type="PANTHER" id="PTHR10146">
    <property type="entry name" value="PROLINE SYNTHETASE CO-TRANSCRIBED BACTERIAL HOMOLOG PROTEIN"/>
    <property type="match status" value="1"/>
</dbReference>
<evidence type="ECO:0000313" key="6">
    <source>
        <dbReference type="EMBL" id="AFN75338.1"/>
    </source>
</evidence>
<proteinExistence type="inferred from homology"/>
<gene>
    <name evidence="6" type="ordered locus">MROS_2108</name>
</gene>
<evidence type="ECO:0000313" key="7">
    <source>
        <dbReference type="Proteomes" id="UP000009011"/>
    </source>
</evidence>
<organism evidence="6 7">
    <name type="scientific">Melioribacter roseus (strain DSM 23840 / JCM 17771 / VKM B-2668 / P3M-2)</name>
    <dbReference type="NCBI Taxonomy" id="1191523"/>
    <lineage>
        <taxon>Bacteria</taxon>
        <taxon>Pseudomonadati</taxon>
        <taxon>Ignavibacteriota</taxon>
        <taxon>Ignavibacteria</taxon>
        <taxon>Ignavibacteriales</taxon>
        <taxon>Melioribacteraceae</taxon>
        <taxon>Melioribacter</taxon>
    </lineage>
</organism>
<feature type="domain" description="Alanine racemase N-terminal" evidence="5">
    <location>
        <begin position="26"/>
        <end position="226"/>
    </location>
</feature>
<dbReference type="HAMAP" id="MF_02087">
    <property type="entry name" value="PLP_homeostasis"/>
    <property type="match status" value="1"/>
</dbReference>
<protein>
    <recommendedName>
        <fullName evidence="2">Pyridoxal phosphate homeostasis protein</fullName>
        <shortName evidence="2">PLP homeostasis protein</shortName>
    </recommendedName>
</protein>
<evidence type="ECO:0000256" key="4">
    <source>
        <dbReference type="RuleBase" id="RU004514"/>
    </source>
</evidence>
<dbReference type="SUPFAM" id="SSF51419">
    <property type="entry name" value="PLP-binding barrel"/>
    <property type="match status" value="1"/>
</dbReference>
<dbReference type="CDD" id="cd00635">
    <property type="entry name" value="PLPDE_III_YBL036c_like"/>
    <property type="match status" value="1"/>
</dbReference>
<dbReference type="PATRIC" id="fig|1191523.3.peg.2229"/>
<dbReference type="OrthoDB" id="9804072at2"/>
<dbReference type="Gene3D" id="3.20.20.10">
    <property type="entry name" value="Alanine racemase"/>
    <property type="match status" value="1"/>
</dbReference>
<dbReference type="RefSeq" id="WP_014856770.1">
    <property type="nucleotide sequence ID" value="NC_018178.1"/>
</dbReference>
<dbReference type="PANTHER" id="PTHR10146:SF14">
    <property type="entry name" value="PYRIDOXAL PHOSPHATE HOMEOSTASIS PROTEIN"/>
    <property type="match status" value="1"/>
</dbReference>
<dbReference type="EMBL" id="CP003557">
    <property type="protein sequence ID" value="AFN75338.1"/>
    <property type="molecule type" value="Genomic_DNA"/>
</dbReference>
<dbReference type="KEGG" id="mro:MROS_2108"/>
<dbReference type="InterPro" id="IPR001608">
    <property type="entry name" value="Ala_racemase_N"/>
</dbReference>
<dbReference type="Proteomes" id="UP000009011">
    <property type="component" value="Chromosome"/>
</dbReference>
<dbReference type="PIRSF" id="PIRSF004848">
    <property type="entry name" value="YBL036c_PLPDEIII"/>
    <property type="match status" value="1"/>
</dbReference>
<keyword evidence="7" id="KW-1185">Reference proteome</keyword>
<dbReference type="AlphaFoldDB" id="I7A294"/>
<evidence type="ECO:0000256" key="2">
    <source>
        <dbReference type="HAMAP-Rule" id="MF_02087"/>
    </source>
</evidence>
<keyword evidence="1 2" id="KW-0663">Pyridoxal phosphate</keyword>
<dbReference type="GO" id="GO:0030170">
    <property type="term" value="F:pyridoxal phosphate binding"/>
    <property type="evidence" value="ECO:0007669"/>
    <property type="project" value="UniProtKB-UniRule"/>
</dbReference>
<dbReference type="NCBIfam" id="TIGR00044">
    <property type="entry name" value="YggS family pyridoxal phosphate-dependent enzyme"/>
    <property type="match status" value="1"/>
</dbReference>
<comment type="cofactor">
    <cofactor evidence="3">
        <name>pyridoxal 5'-phosphate</name>
        <dbReference type="ChEBI" id="CHEBI:597326"/>
    </cofactor>
</comment>
<accession>I7A294</accession>
<dbReference type="InterPro" id="IPR011078">
    <property type="entry name" value="PyrdxlP_homeostasis"/>
</dbReference>
<dbReference type="PROSITE" id="PS01211">
    <property type="entry name" value="UPF0001"/>
    <property type="match status" value="1"/>
</dbReference>
<dbReference type="FunFam" id="3.20.20.10:FF:000018">
    <property type="entry name" value="Pyridoxal phosphate homeostasis protein"/>
    <property type="match status" value="1"/>
</dbReference>
<dbReference type="InterPro" id="IPR029066">
    <property type="entry name" value="PLP-binding_barrel"/>
</dbReference>
<comment type="function">
    <text evidence="2">Pyridoxal 5'-phosphate (PLP)-binding protein, which is involved in PLP homeostasis.</text>
</comment>
<evidence type="ECO:0000259" key="5">
    <source>
        <dbReference type="Pfam" id="PF01168"/>
    </source>
</evidence>